<gene>
    <name evidence="1" type="ORF">CPAG_05350</name>
</gene>
<dbReference type="Proteomes" id="UP000054567">
    <property type="component" value="Unassembled WGS sequence"/>
</dbReference>
<proteinExistence type="predicted"/>
<dbReference type="AlphaFoldDB" id="A0A0J6IBK2"/>
<evidence type="ECO:0000313" key="2">
    <source>
        <dbReference type="Proteomes" id="UP000054567"/>
    </source>
</evidence>
<sequence length="128" mass="15337">MLNLGWTKEFYQRLMIRVRLWQMLWRSMTWEHKEKLSAKIAYCSAELFFRKVSGAGNHFLAKQYGNWAELFQCSSFETITSTTMTIAGPSIRALSGFKRDYSSIRLTVRRQEERLMMRMISKKQRRYC</sequence>
<dbReference type="VEuPathDB" id="FungiDB:CPAG_05350"/>
<dbReference type="EMBL" id="DS268111">
    <property type="protein sequence ID" value="KMM69027.1"/>
    <property type="molecule type" value="Genomic_DNA"/>
</dbReference>
<reference evidence="2" key="3">
    <citation type="journal article" date="2010" name="Genome Res.">
        <title>Population genomic sequencing of Coccidioides fungi reveals recent hybridization and transposon control.</title>
        <authorList>
            <person name="Neafsey D.E."/>
            <person name="Barker B.M."/>
            <person name="Sharpton T.J."/>
            <person name="Stajich J.E."/>
            <person name="Park D.J."/>
            <person name="Whiston E."/>
            <person name="Hung C.-Y."/>
            <person name="McMahan C."/>
            <person name="White J."/>
            <person name="Sykes S."/>
            <person name="Heiman D."/>
            <person name="Young S."/>
            <person name="Zeng Q."/>
            <person name="Abouelleil A."/>
            <person name="Aftuck L."/>
            <person name="Bessette D."/>
            <person name="Brown A."/>
            <person name="FitzGerald M."/>
            <person name="Lui A."/>
            <person name="Macdonald J.P."/>
            <person name="Priest M."/>
            <person name="Orbach M.J."/>
            <person name="Galgiani J.N."/>
            <person name="Kirkland T.N."/>
            <person name="Cole G.T."/>
            <person name="Birren B.W."/>
            <person name="Henn M.R."/>
            <person name="Taylor J.W."/>
            <person name="Rounsley S.D."/>
        </authorList>
    </citation>
    <scope>NUCLEOTIDE SEQUENCE [LARGE SCALE GENOMIC DNA]</scope>
    <source>
        <strain evidence="2">RMSCC 3488</strain>
    </source>
</reference>
<protein>
    <submittedName>
        <fullName evidence="1">Uncharacterized protein</fullName>
    </submittedName>
</protein>
<reference evidence="1 2" key="1">
    <citation type="submission" date="2007-06" db="EMBL/GenBank/DDBJ databases">
        <title>The Genome Sequence of Coccidioides posadasii RMSCC_3488.</title>
        <authorList>
            <consortium name="Coccidioides Genome Resources Consortium"/>
            <consortium name="The Broad Institute Genome Sequencing Platform"/>
            <person name="Henn M.R."/>
            <person name="Sykes S."/>
            <person name="Young S."/>
            <person name="Jaffe D."/>
            <person name="Berlin A."/>
            <person name="Alvarez P."/>
            <person name="Butler J."/>
            <person name="Gnerre S."/>
            <person name="Grabherr M."/>
            <person name="Mauceli E."/>
            <person name="Brockman W."/>
            <person name="Kodira C."/>
            <person name="Alvarado L."/>
            <person name="Zeng Q."/>
            <person name="Crawford M."/>
            <person name="Antoine C."/>
            <person name="Devon K."/>
            <person name="Galgiani J."/>
            <person name="Orsborn K."/>
            <person name="Lewis M.L."/>
            <person name="Nusbaum C."/>
            <person name="Galagan J."/>
            <person name="Birren B."/>
        </authorList>
    </citation>
    <scope>NUCLEOTIDE SEQUENCE [LARGE SCALE GENOMIC DNA]</scope>
    <source>
        <strain evidence="1 2">RMSCC 3488</strain>
    </source>
</reference>
<evidence type="ECO:0000313" key="1">
    <source>
        <dbReference type="EMBL" id="KMM69027.1"/>
    </source>
</evidence>
<organism evidence="1 2">
    <name type="scientific">Coccidioides posadasii RMSCC 3488</name>
    <dbReference type="NCBI Taxonomy" id="454284"/>
    <lineage>
        <taxon>Eukaryota</taxon>
        <taxon>Fungi</taxon>
        <taxon>Dikarya</taxon>
        <taxon>Ascomycota</taxon>
        <taxon>Pezizomycotina</taxon>
        <taxon>Eurotiomycetes</taxon>
        <taxon>Eurotiomycetidae</taxon>
        <taxon>Onygenales</taxon>
        <taxon>Onygenaceae</taxon>
        <taxon>Coccidioides</taxon>
    </lineage>
</organism>
<name>A0A0J6IBK2_COCPO</name>
<accession>A0A0J6IBK2</accession>
<reference evidence="2" key="2">
    <citation type="journal article" date="2009" name="Genome Res.">
        <title>Comparative genomic analyses of the human fungal pathogens Coccidioides and their relatives.</title>
        <authorList>
            <person name="Sharpton T.J."/>
            <person name="Stajich J.E."/>
            <person name="Rounsley S.D."/>
            <person name="Gardner M.J."/>
            <person name="Wortman J.R."/>
            <person name="Jordar V.S."/>
            <person name="Maiti R."/>
            <person name="Kodira C.D."/>
            <person name="Neafsey D.E."/>
            <person name="Zeng Q."/>
            <person name="Hung C.-Y."/>
            <person name="McMahan C."/>
            <person name="Muszewska A."/>
            <person name="Grynberg M."/>
            <person name="Mandel M.A."/>
            <person name="Kellner E.M."/>
            <person name="Barker B.M."/>
            <person name="Galgiani J.N."/>
            <person name="Orbach M.J."/>
            <person name="Kirkland T.N."/>
            <person name="Cole G.T."/>
            <person name="Henn M.R."/>
            <person name="Birren B.W."/>
            <person name="Taylor J.W."/>
        </authorList>
    </citation>
    <scope>NUCLEOTIDE SEQUENCE [LARGE SCALE GENOMIC DNA]</scope>
    <source>
        <strain evidence="2">RMSCC 3488</strain>
    </source>
</reference>
<dbReference type="OrthoDB" id="428260at2759"/>